<evidence type="ECO:0000256" key="1">
    <source>
        <dbReference type="ARBA" id="ARBA00004651"/>
    </source>
</evidence>
<feature type="transmembrane region" description="Helical" evidence="8">
    <location>
        <begin position="425"/>
        <end position="449"/>
    </location>
</feature>
<dbReference type="Proteomes" id="UP000321717">
    <property type="component" value="Unassembled WGS sequence"/>
</dbReference>
<dbReference type="GO" id="GO:0042773">
    <property type="term" value="P:ATP synthesis coupled electron transport"/>
    <property type="evidence" value="ECO:0007669"/>
    <property type="project" value="InterPro"/>
</dbReference>
<dbReference type="NCBIfam" id="NF009306">
    <property type="entry name" value="PRK12663.1"/>
    <property type="match status" value="1"/>
</dbReference>
<dbReference type="AlphaFoldDB" id="A0A512HFU3"/>
<feature type="domain" description="NADH:quinone oxidoreductase/Mrp antiporter transmembrane" evidence="9">
    <location>
        <begin position="150"/>
        <end position="440"/>
    </location>
</feature>
<feature type="transmembrane region" description="Helical" evidence="8">
    <location>
        <begin position="53"/>
        <end position="74"/>
    </location>
</feature>
<feature type="transmembrane region" description="Helical" evidence="8">
    <location>
        <begin position="184"/>
        <end position="206"/>
    </location>
</feature>
<feature type="transmembrane region" description="Helical" evidence="8">
    <location>
        <begin position="226"/>
        <end position="251"/>
    </location>
</feature>
<dbReference type="EMBL" id="BJZP01000004">
    <property type="protein sequence ID" value="GEO84323.1"/>
    <property type="molecule type" value="Genomic_DNA"/>
</dbReference>
<comment type="subcellular location">
    <subcellularLocation>
        <location evidence="1">Cell membrane</location>
        <topology evidence="1">Multi-pass membrane protein</topology>
    </subcellularLocation>
    <subcellularLocation>
        <location evidence="7">Membrane</location>
        <topology evidence="7">Multi-pass membrane protein</topology>
    </subcellularLocation>
</comment>
<comment type="caution">
    <text evidence="10">The sequence shown here is derived from an EMBL/GenBank/DDBJ whole genome shotgun (WGS) entry which is preliminary data.</text>
</comment>
<reference evidence="10 11" key="1">
    <citation type="submission" date="2019-07" db="EMBL/GenBank/DDBJ databases">
        <title>Whole genome shotgun sequence of Rhizobium naphthalenivorans NBRC 107585.</title>
        <authorList>
            <person name="Hosoyama A."/>
            <person name="Uohara A."/>
            <person name="Ohji S."/>
            <person name="Ichikawa N."/>
        </authorList>
    </citation>
    <scope>NUCLEOTIDE SEQUENCE [LARGE SCALE GENOMIC DNA]</scope>
    <source>
        <strain evidence="10 11">NBRC 107585</strain>
    </source>
</reference>
<keyword evidence="11" id="KW-1185">Reference proteome</keyword>
<feature type="transmembrane region" description="Helical" evidence="8">
    <location>
        <begin position="86"/>
        <end position="119"/>
    </location>
</feature>
<evidence type="ECO:0000256" key="2">
    <source>
        <dbReference type="ARBA" id="ARBA00005346"/>
    </source>
</evidence>
<feature type="transmembrane region" description="Helical" evidence="8">
    <location>
        <begin position="488"/>
        <end position="507"/>
    </location>
</feature>
<feature type="transmembrane region" description="Helical" evidence="8">
    <location>
        <begin position="22"/>
        <end position="41"/>
    </location>
</feature>
<dbReference type="OrthoDB" id="9768329at2"/>
<accession>A0A512HFU3</accession>
<keyword evidence="4 7" id="KW-0812">Transmembrane</keyword>
<evidence type="ECO:0000259" key="9">
    <source>
        <dbReference type="Pfam" id="PF00361"/>
    </source>
</evidence>
<sequence>MASATSSHLDPSLFWVMEPTSAAQWLTILPVAIGLGCGAVLMMLRHSTRLHPLIAIPGLALMVLVDILLLAHVATQGPVTMMMGRWLPPFGIAFTVDLTGALLALTAAIVALAGSIYALGDINTSGRRYGFYPFLMVLMAGVSGAFLTGDIFNLYVWFEVLLISSFGLLILGSEREQIDGALKYAVLNLIGTTLFLIAVGYLYAIFGTLNMADIAQKAGSLRDSAPLLTLGTLFVFAFGMKAAAFPVNFWLPASYHTPRIVVSALFAGLLTKVGVYALLRVMVMLLPVEREALSLVIAVAAALTMVLGAMGALAQSDIRRFLGFVVVSGIGYMLAGAAIAGTAGLSAAIFYALHSIVLMTALYLLAGEAARRGGSYRLENLSGLWAAGPAFAGLSLALFFAGSGLPPFSGFWPKAMLVKASLDIGAWWLAGAVLLSGFLTTIAFGRVFLLAYWRPAPSAVESPPETAAGSPIGEAAEVAVAAPTSARAAAMLPILALSALVVWFGLFPEPLIELSQRAAMGLADPTAYLQSVFPSGGQP</sequence>
<evidence type="ECO:0000313" key="11">
    <source>
        <dbReference type="Proteomes" id="UP000321717"/>
    </source>
</evidence>
<dbReference type="GO" id="GO:0005886">
    <property type="term" value="C:plasma membrane"/>
    <property type="evidence" value="ECO:0007669"/>
    <property type="project" value="UniProtKB-SubCell"/>
</dbReference>
<gene>
    <name evidence="10" type="primary">mnhD</name>
    <name evidence="10" type="ORF">RNA01_12550</name>
</gene>
<dbReference type="GO" id="GO:0008137">
    <property type="term" value="F:NADH dehydrogenase (ubiquinone) activity"/>
    <property type="evidence" value="ECO:0007669"/>
    <property type="project" value="InterPro"/>
</dbReference>
<protein>
    <submittedName>
        <fullName evidence="10">Cation:proton antiporter</fullName>
    </submittedName>
</protein>
<evidence type="ECO:0000256" key="6">
    <source>
        <dbReference type="ARBA" id="ARBA00023136"/>
    </source>
</evidence>
<feature type="transmembrane region" description="Helical" evidence="8">
    <location>
        <begin position="263"/>
        <end position="286"/>
    </location>
</feature>
<dbReference type="RefSeq" id="WP_147179100.1">
    <property type="nucleotide sequence ID" value="NZ_BJZP01000004.1"/>
</dbReference>
<dbReference type="PANTHER" id="PTHR42703">
    <property type="entry name" value="NADH DEHYDROGENASE"/>
    <property type="match status" value="1"/>
</dbReference>
<evidence type="ECO:0000313" key="10">
    <source>
        <dbReference type="EMBL" id="GEO84323.1"/>
    </source>
</evidence>
<feature type="transmembrane region" description="Helical" evidence="8">
    <location>
        <begin position="131"/>
        <end position="148"/>
    </location>
</feature>
<evidence type="ECO:0000256" key="8">
    <source>
        <dbReference type="SAM" id="Phobius"/>
    </source>
</evidence>
<dbReference type="Pfam" id="PF00361">
    <property type="entry name" value="Proton_antipo_M"/>
    <property type="match status" value="1"/>
</dbReference>
<keyword evidence="6 8" id="KW-0472">Membrane</keyword>
<dbReference type="PRINTS" id="PR01437">
    <property type="entry name" value="NUOXDRDTASE4"/>
</dbReference>
<comment type="similarity">
    <text evidence="2">Belongs to the CPA3 antiporters (TC 2.A.63) subunit D family.</text>
</comment>
<feature type="transmembrane region" description="Helical" evidence="8">
    <location>
        <begin position="349"/>
        <end position="370"/>
    </location>
</feature>
<proteinExistence type="inferred from homology"/>
<evidence type="ECO:0000256" key="4">
    <source>
        <dbReference type="ARBA" id="ARBA00022692"/>
    </source>
</evidence>
<organism evidence="10 11">
    <name type="scientific">Ciceribacter naphthalenivorans</name>
    <dbReference type="NCBI Taxonomy" id="1118451"/>
    <lineage>
        <taxon>Bacteria</taxon>
        <taxon>Pseudomonadati</taxon>
        <taxon>Pseudomonadota</taxon>
        <taxon>Alphaproteobacteria</taxon>
        <taxon>Hyphomicrobiales</taxon>
        <taxon>Rhizobiaceae</taxon>
        <taxon>Ciceribacter</taxon>
    </lineage>
</organism>
<feature type="transmembrane region" description="Helical" evidence="8">
    <location>
        <begin position="292"/>
        <end position="314"/>
    </location>
</feature>
<evidence type="ECO:0000256" key="5">
    <source>
        <dbReference type="ARBA" id="ARBA00022989"/>
    </source>
</evidence>
<dbReference type="InterPro" id="IPR003918">
    <property type="entry name" value="NADH_UbQ_OxRdtase"/>
</dbReference>
<dbReference type="InterPro" id="IPR050586">
    <property type="entry name" value="CPA3_Na-H_Antiporter_D"/>
</dbReference>
<evidence type="ECO:0000256" key="3">
    <source>
        <dbReference type="ARBA" id="ARBA00022475"/>
    </source>
</evidence>
<feature type="transmembrane region" description="Helical" evidence="8">
    <location>
        <begin position="382"/>
        <end position="405"/>
    </location>
</feature>
<dbReference type="PANTHER" id="PTHR42703:SF1">
    <property type="entry name" value="NA(+)_H(+) ANTIPORTER SUBUNIT D1"/>
    <property type="match status" value="1"/>
</dbReference>
<feature type="transmembrane region" description="Helical" evidence="8">
    <location>
        <begin position="154"/>
        <end position="172"/>
    </location>
</feature>
<keyword evidence="3" id="KW-1003">Cell membrane</keyword>
<dbReference type="InterPro" id="IPR001750">
    <property type="entry name" value="ND/Mrp_TM"/>
</dbReference>
<name>A0A512HFU3_9HYPH</name>
<feature type="transmembrane region" description="Helical" evidence="8">
    <location>
        <begin position="321"/>
        <end position="343"/>
    </location>
</feature>
<keyword evidence="5 8" id="KW-1133">Transmembrane helix</keyword>
<evidence type="ECO:0000256" key="7">
    <source>
        <dbReference type="RuleBase" id="RU000320"/>
    </source>
</evidence>